<evidence type="ECO:0000313" key="3">
    <source>
        <dbReference type="WBParaSite" id="Pan_g3355.t1"/>
    </source>
</evidence>
<dbReference type="WBParaSite" id="Pan_g3355.t1">
    <property type="protein sequence ID" value="Pan_g3355.t1"/>
    <property type="gene ID" value="Pan_g3355"/>
</dbReference>
<feature type="transmembrane region" description="Helical" evidence="1">
    <location>
        <begin position="6"/>
        <end position="28"/>
    </location>
</feature>
<accession>A0A7E4VTZ5</accession>
<reference evidence="3" key="2">
    <citation type="submission" date="2020-10" db="UniProtKB">
        <authorList>
            <consortium name="WormBaseParasite"/>
        </authorList>
    </citation>
    <scope>IDENTIFICATION</scope>
</reference>
<name>A0A7E4VTZ5_PANRE</name>
<reference evidence="2" key="1">
    <citation type="journal article" date="2013" name="Genetics">
        <title>The draft genome and transcriptome of Panagrellus redivivus are shaped by the harsh demands of a free-living lifestyle.</title>
        <authorList>
            <person name="Srinivasan J."/>
            <person name="Dillman A.R."/>
            <person name="Macchietto M.G."/>
            <person name="Heikkinen L."/>
            <person name="Lakso M."/>
            <person name="Fracchia K.M."/>
            <person name="Antoshechkin I."/>
            <person name="Mortazavi A."/>
            <person name="Wong G."/>
            <person name="Sternberg P.W."/>
        </authorList>
    </citation>
    <scope>NUCLEOTIDE SEQUENCE [LARGE SCALE GENOMIC DNA]</scope>
    <source>
        <strain evidence="2">MT8872</strain>
    </source>
</reference>
<keyword evidence="1" id="KW-0472">Membrane</keyword>
<keyword evidence="1" id="KW-1133">Transmembrane helix</keyword>
<dbReference type="AlphaFoldDB" id="A0A7E4VTZ5"/>
<protein>
    <submittedName>
        <fullName evidence="3">Serpentine receptor class gamma</fullName>
    </submittedName>
</protein>
<evidence type="ECO:0000256" key="1">
    <source>
        <dbReference type="SAM" id="Phobius"/>
    </source>
</evidence>
<organism evidence="2 3">
    <name type="scientific">Panagrellus redivivus</name>
    <name type="common">Microworm</name>
    <dbReference type="NCBI Taxonomy" id="6233"/>
    <lineage>
        <taxon>Eukaryota</taxon>
        <taxon>Metazoa</taxon>
        <taxon>Ecdysozoa</taxon>
        <taxon>Nematoda</taxon>
        <taxon>Chromadorea</taxon>
        <taxon>Rhabditida</taxon>
        <taxon>Tylenchina</taxon>
        <taxon>Panagrolaimomorpha</taxon>
        <taxon>Panagrolaimoidea</taxon>
        <taxon>Panagrolaimidae</taxon>
        <taxon>Panagrellus</taxon>
    </lineage>
</organism>
<feature type="transmembrane region" description="Helical" evidence="1">
    <location>
        <begin position="212"/>
        <end position="235"/>
    </location>
</feature>
<evidence type="ECO:0000313" key="2">
    <source>
        <dbReference type="Proteomes" id="UP000492821"/>
    </source>
</evidence>
<feature type="transmembrane region" description="Helical" evidence="1">
    <location>
        <begin position="75"/>
        <end position="98"/>
    </location>
</feature>
<feature type="transmembrane region" description="Helical" evidence="1">
    <location>
        <begin position="183"/>
        <end position="206"/>
    </location>
</feature>
<feature type="transmembrane region" description="Helical" evidence="1">
    <location>
        <begin position="152"/>
        <end position="171"/>
    </location>
</feature>
<proteinExistence type="predicted"/>
<keyword evidence="2" id="KW-1185">Reference proteome</keyword>
<feature type="transmembrane region" description="Helical" evidence="1">
    <location>
        <begin position="35"/>
        <end position="55"/>
    </location>
</feature>
<keyword evidence="1" id="KW-0812">Transmembrane</keyword>
<dbReference type="Proteomes" id="UP000492821">
    <property type="component" value="Unassembled WGS sequence"/>
</dbReference>
<feature type="transmembrane region" description="Helical" evidence="1">
    <location>
        <begin position="110"/>
        <end position="140"/>
    </location>
</feature>
<sequence>MDVVDFLLNLVGGIIMVPFDMFLVYYIVKRHKLLFTPYFVTLTLISVCGTLYMIFTAYLDLQEVLLLRLIYSYFQYFIPLLSVIASLNRFSAIVLWAFYDRIWTWKRLCIYIAIISLVGMIFLLVIHIGILNVCCSYVFGANLRHFDRVFKATAYMIAFTFEVAAVIYRVNSKKSGEIDKVDITLLFQSIISTACWLINCGCNIASAIKFRFFLIVISDAMVLCGFVLPLVYLFASNRKLKVLLFDFYFNNCIVGQKVFGRIVRLPSIEDGKLPSMTQAKRSSLTESTHC</sequence>